<dbReference type="InterPro" id="IPR052560">
    <property type="entry name" value="RdDP_mobile_element"/>
</dbReference>
<dbReference type="InterPro" id="IPR000477">
    <property type="entry name" value="RT_dom"/>
</dbReference>
<evidence type="ECO:0000256" key="1">
    <source>
        <dbReference type="SAM" id="Coils"/>
    </source>
</evidence>
<comment type="caution">
    <text evidence="3">The sequence shown here is derived from an EMBL/GenBank/DDBJ whole genome shotgun (WGS) entry which is preliminary data.</text>
</comment>
<dbReference type="Pfam" id="PF14529">
    <property type="entry name" value="Exo_endo_phos_2"/>
    <property type="match status" value="1"/>
</dbReference>
<evidence type="ECO:0000313" key="4">
    <source>
        <dbReference type="Proteomes" id="UP001516400"/>
    </source>
</evidence>
<organism evidence="3 4">
    <name type="scientific">Cryptolaemus montrouzieri</name>
    <dbReference type="NCBI Taxonomy" id="559131"/>
    <lineage>
        <taxon>Eukaryota</taxon>
        <taxon>Metazoa</taxon>
        <taxon>Ecdysozoa</taxon>
        <taxon>Arthropoda</taxon>
        <taxon>Hexapoda</taxon>
        <taxon>Insecta</taxon>
        <taxon>Pterygota</taxon>
        <taxon>Neoptera</taxon>
        <taxon>Endopterygota</taxon>
        <taxon>Coleoptera</taxon>
        <taxon>Polyphaga</taxon>
        <taxon>Cucujiformia</taxon>
        <taxon>Coccinelloidea</taxon>
        <taxon>Coccinellidae</taxon>
        <taxon>Scymninae</taxon>
        <taxon>Scymnini</taxon>
        <taxon>Cryptolaemus</taxon>
    </lineage>
</organism>
<dbReference type="PANTHER" id="PTHR36688">
    <property type="entry name" value="ENDO/EXONUCLEASE/PHOSPHATASE DOMAIN-CONTAINING PROTEIN"/>
    <property type="match status" value="1"/>
</dbReference>
<evidence type="ECO:0000259" key="2">
    <source>
        <dbReference type="PROSITE" id="PS50878"/>
    </source>
</evidence>
<sequence length="791" mass="91851">MNNARYNERNLKLAFWNANSLINKKQELTIFLEGNRIDIMLINETYLKTTKDFKIRNYTVYRRDREEGKGGGTAILVKRGLEHGELPGTGTKNIEETGIKIKTKRGELKVYSVYKSPTKTLEEEEIKSFFQEQTATIVAGDLNSKHEDWNCRTANTNGKKLRQIAEKHSIMIVAPEEPTHICTSTGTVDVLDIAMLKNVPWQTEIRAVMDLSSDHSPVILEVHIEAENIENERKRTNWKMFKENMETKKITIGDANELEQAIQDLENRIKEAERKATKMLAAGQKRPLPTHIHALIAEKKRAKKKYMRTMHPDDKRTLNNLNNKVKEEIRQMFNEKWDEKIEALTTEDQSLWKMAGALTGKKKRTNIPYLKREDKVAITNKEKADTFADSLEEQFKTNKPNQDVIFNRNIENIGRRRETTNENEEIMEITKEEVQEIIAQLPSRKAPGIDGIKNQALKNLPEEAIEEITEIAKGVMRTEHYPSNWKTAEAIMIPKTGKPKNDPSSYRPISLLSSMSKVIEKLIYKRLRNFAEQKNIIPSHQFGFRSEHATTHQLARLTENIKENMNISKPTAATFMDIEKAFDKVWHEAMIYKMKRTKFPNKLVNITASYLRDRKFTVRIENAKSEERPIEAGVPQGSILGPLLYNIYISDIPELKHSKIAQFADDTAIYTSHRNKKCITKRLQEDTNKLVEYFEKWRIKINANKSVAVYFDHKNRRKDTEKPEEIKIANQKVEWKNEAKYLGVLIDKNLKFHSQMEENAKKARQLQGYLYPLLNRSSKLSLENKMKIIKQ</sequence>
<protein>
    <recommendedName>
        <fullName evidence="2">Reverse transcriptase domain-containing protein</fullName>
    </recommendedName>
</protein>
<dbReference type="PROSITE" id="PS50878">
    <property type="entry name" value="RT_POL"/>
    <property type="match status" value="1"/>
</dbReference>
<dbReference type="Proteomes" id="UP001516400">
    <property type="component" value="Unassembled WGS sequence"/>
</dbReference>
<dbReference type="SUPFAM" id="SSF56672">
    <property type="entry name" value="DNA/RNA polymerases"/>
    <property type="match status" value="1"/>
</dbReference>
<dbReference type="InterPro" id="IPR036691">
    <property type="entry name" value="Endo/exonu/phosph_ase_sf"/>
</dbReference>
<gene>
    <name evidence="3" type="ORF">HHI36_024319</name>
</gene>
<keyword evidence="1" id="KW-0175">Coiled coil</keyword>
<dbReference type="AlphaFoldDB" id="A0ABD2MMQ9"/>
<dbReference type="PANTHER" id="PTHR36688:SF2">
    <property type="entry name" value="ENDONUCLEASE_EXONUCLEASE_PHOSPHATASE DOMAIN-CONTAINING PROTEIN"/>
    <property type="match status" value="1"/>
</dbReference>
<dbReference type="SUPFAM" id="SSF56219">
    <property type="entry name" value="DNase I-like"/>
    <property type="match status" value="1"/>
</dbReference>
<feature type="coiled-coil region" evidence="1">
    <location>
        <begin position="248"/>
        <end position="282"/>
    </location>
</feature>
<evidence type="ECO:0000313" key="3">
    <source>
        <dbReference type="EMBL" id="KAL3267675.1"/>
    </source>
</evidence>
<dbReference type="GO" id="GO:0071897">
    <property type="term" value="P:DNA biosynthetic process"/>
    <property type="evidence" value="ECO:0007669"/>
    <property type="project" value="UniProtKB-ARBA"/>
</dbReference>
<dbReference type="EMBL" id="JABFTP020000012">
    <property type="protein sequence ID" value="KAL3267675.1"/>
    <property type="molecule type" value="Genomic_DNA"/>
</dbReference>
<feature type="domain" description="Reverse transcriptase" evidence="2">
    <location>
        <begin position="474"/>
        <end position="746"/>
    </location>
</feature>
<name>A0ABD2MMQ9_9CUCU</name>
<reference evidence="3 4" key="1">
    <citation type="journal article" date="2021" name="BMC Biol.">
        <title>Horizontally acquired antibacterial genes associated with adaptive radiation of ladybird beetles.</title>
        <authorList>
            <person name="Li H.S."/>
            <person name="Tang X.F."/>
            <person name="Huang Y.H."/>
            <person name="Xu Z.Y."/>
            <person name="Chen M.L."/>
            <person name="Du X.Y."/>
            <person name="Qiu B.Y."/>
            <person name="Chen P.T."/>
            <person name="Zhang W."/>
            <person name="Slipinski A."/>
            <person name="Escalona H.E."/>
            <person name="Waterhouse R.M."/>
            <person name="Zwick A."/>
            <person name="Pang H."/>
        </authorList>
    </citation>
    <scope>NUCLEOTIDE SEQUENCE [LARGE SCALE GENOMIC DNA]</scope>
    <source>
        <strain evidence="3">SYSU2018</strain>
    </source>
</reference>
<accession>A0ABD2MMQ9</accession>
<dbReference type="Pfam" id="PF00078">
    <property type="entry name" value="RVT_1"/>
    <property type="match status" value="1"/>
</dbReference>
<dbReference type="CDD" id="cd01650">
    <property type="entry name" value="RT_nLTR_like"/>
    <property type="match status" value="1"/>
</dbReference>
<dbReference type="InterPro" id="IPR005135">
    <property type="entry name" value="Endo/exonuclease/phosphatase"/>
</dbReference>
<dbReference type="InterPro" id="IPR043502">
    <property type="entry name" value="DNA/RNA_pol_sf"/>
</dbReference>
<dbReference type="Gene3D" id="3.60.10.10">
    <property type="entry name" value="Endonuclease/exonuclease/phosphatase"/>
    <property type="match status" value="1"/>
</dbReference>
<keyword evidence="4" id="KW-1185">Reference proteome</keyword>
<proteinExistence type="predicted"/>